<evidence type="ECO:0000313" key="3">
    <source>
        <dbReference type="EMBL" id="KAL0304076.1"/>
    </source>
</evidence>
<evidence type="ECO:0000259" key="2">
    <source>
        <dbReference type="Pfam" id="PF17921"/>
    </source>
</evidence>
<proteinExistence type="predicted"/>
<dbReference type="EMBL" id="JACGWJ010000029">
    <property type="protein sequence ID" value="KAL0304076.1"/>
    <property type="molecule type" value="Genomic_DNA"/>
</dbReference>
<feature type="domain" description="Integrase zinc-binding" evidence="2">
    <location>
        <begin position="60"/>
        <end position="115"/>
    </location>
</feature>
<protein>
    <recommendedName>
        <fullName evidence="2">Integrase zinc-binding domain-containing protein</fullName>
    </recommendedName>
</protein>
<dbReference type="Gene3D" id="1.10.340.70">
    <property type="match status" value="1"/>
</dbReference>
<dbReference type="InterPro" id="IPR041588">
    <property type="entry name" value="Integrase_H2C2"/>
</dbReference>
<comment type="caution">
    <text evidence="3">The sequence shown here is derived from an EMBL/GenBank/DDBJ whole genome shotgun (WGS) entry which is preliminary data.</text>
</comment>
<dbReference type="PANTHER" id="PTHR48475">
    <property type="entry name" value="RIBONUCLEASE H"/>
    <property type="match status" value="1"/>
</dbReference>
<feature type="compositionally biased region" description="Basic and acidic residues" evidence="1">
    <location>
        <begin position="9"/>
        <end position="27"/>
    </location>
</feature>
<dbReference type="Pfam" id="PF17921">
    <property type="entry name" value="Integrase_H2C2"/>
    <property type="match status" value="1"/>
</dbReference>
<dbReference type="PANTHER" id="PTHR48475:SF2">
    <property type="entry name" value="RIBONUCLEASE H"/>
    <property type="match status" value="1"/>
</dbReference>
<name>A0AAW2KDP7_SESRA</name>
<feature type="region of interest" description="Disordered" evidence="1">
    <location>
        <begin position="1"/>
        <end position="27"/>
    </location>
</feature>
<dbReference type="AlphaFoldDB" id="A0AAW2KDP7"/>
<reference evidence="3" key="1">
    <citation type="submission" date="2020-06" db="EMBL/GenBank/DDBJ databases">
        <authorList>
            <person name="Li T."/>
            <person name="Hu X."/>
            <person name="Zhang T."/>
            <person name="Song X."/>
            <person name="Zhang H."/>
            <person name="Dai N."/>
            <person name="Sheng W."/>
            <person name="Hou X."/>
            <person name="Wei L."/>
        </authorList>
    </citation>
    <scope>NUCLEOTIDE SEQUENCE</scope>
    <source>
        <strain evidence="3">G02</strain>
        <tissue evidence="3">Leaf</tissue>
    </source>
</reference>
<gene>
    <name evidence="3" type="ORF">Sradi_6275700</name>
</gene>
<evidence type="ECO:0000256" key="1">
    <source>
        <dbReference type="SAM" id="MobiDB-lite"/>
    </source>
</evidence>
<sequence>MLSSSRVMDGQDKRLPRDMAPPEEKGEARRIKKMAGRFFLEGGYLFKKSFSTPVLRCLNPEEAWEVMREIHEESCGNHTGGRSLATKILRNGYFWPTMQRDSLQMVRKCINCQVHGNLHHTPAVGIELVIPAWPFDHWGLDIIGPFPPARAEKVRPGSS</sequence>
<organism evidence="3">
    <name type="scientific">Sesamum radiatum</name>
    <name type="common">Black benniseed</name>
    <dbReference type="NCBI Taxonomy" id="300843"/>
    <lineage>
        <taxon>Eukaryota</taxon>
        <taxon>Viridiplantae</taxon>
        <taxon>Streptophyta</taxon>
        <taxon>Embryophyta</taxon>
        <taxon>Tracheophyta</taxon>
        <taxon>Spermatophyta</taxon>
        <taxon>Magnoliopsida</taxon>
        <taxon>eudicotyledons</taxon>
        <taxon>Gunneridae</taxon>
        <taxon>Pentapetalae</taxon>
        <taxon>asterids</taxon>
        <taxon>lamiids</taxon>
        <taxon>Lamiales</taxon>
        <taxon>Pedaliaceae</taxon>
        <taxon>Sesamum</taxon>
    </lineage>
</organism>
<reference evidence="3" key="2">
    <citation type="journal article" date="2024" name="Plant">
        <title>Genomic evolution and insights into agronomic trait innovations of Sesamum species.</title>
        <authorList>
            <person name="Miao H."/>
            <person name="Wang L."/>
            <person name="Qu L."/>
            <person name="Liu H."/>
            <person name="Sun Y."/>
            <person name="Le M."/>
            <person name="Wang Q."/>
            <person name="Wei S."/>
            <person name="Zheng Y."/>
            <person name="Lin W."/>
            <person name="Duan Y."/>
            <person name="Cao H."/>
            <person name="Xiong S."/>
            <person name="Wang X."/>
            <person name="Wei L."/>
            <person name="Li C."/>
            <person name="Ma Q."/>
            <person name="Ju M."/>
            <person name="Zhao R."/>
            <person name="Li G."/>
            <person name="Mu C."/>
            <person name="Tian Q."/>
            <person name="Mei H."/>
            <person name="Zhang T."/>
            <person name="Gao T."/>
            <person name="Zhang H."/>
        </authorList>
    </citation>
    <scope>NUCLEOTIDE SEQUENCE</scope>
    <source>
        <strain evidence="3">G02</strain>
    </source>
</reference>
<accession>A0AAW2KDP7</accession>